<dbReference type="GO" id="GO:0006955">
    <property type="term" value="P:immune response"/>
    <property type="evidence" value="ECO:0007669"/>
    <property type="project" value="TreeGrafter"/>
</dbReference>
<feature type="region of interest" description="Disordered" evidence="1">
    <location>
        <begin position="29"/>
        <end position="51"/>
    </location>
</feature>
<proteinExistence type="predicted"/>
<name>A0A7J5ZWK4_AMEME</name>
<dbReference type="PANTHER" id="PTHR14241:SF1">
    <property type="entry name" value="INTERFERON-INDUCED PROTEIN 44-RELATED"/>
    <property type="match status" value="1"/>
</dbReference>
<dbReference type="Proteomes" id="UP000593565">
    <property type="component" value="Unassembled WGS sequence"/>
</dbReference>
<reference evidence="2 3" key="1">
    <citation type="submission" date="2020-02" db="EMBL/GenBank/DDBJ databases">
        <title>A chromosome-scale genome assembly of the black bullhead catfish (Ameiurus melas).</title>
        <authorList>
            <person name="Wen M."/>
            <person name="Zham M."/>
            <person name="Cabau C."/>
            <person name="Klopp C."/>
            <person name="Donnadieu C."/>
            <person name="Roques C."/>
            <person name="Bouchez O."/>
            <person name="Lampietro C."/>
            <person name="Jouanno E."/>
            <person name="Herpin A."/>
            <person name="Louis A."/>
            <person name="Berthelot C."/>
            <person name="Parey E."/>
            <person name="Roest-Crollius H."/>
            <person name="Braasch I."/>
            <person name="Postlethwait J."/>
            <person name="Robinson-Rechavi M."/>
            <person name="Echchiki A."/>
            <person name="Begum T."/>
            <person name="Montfort J."/>
            <person name="Schartl M."/>
            <person name="Bobe J."/>
            <person name="Guiguen Y."/>
        </authorList>
    </citation>
    <scope>NUCLEOTIDE SEQUENCE [LARGE SCALE GENOMIC DNA]</scope>
    <source>
        <strain evidence="2">M_S1</strain>
        <tissue evidence="2">Blood</tissue>
    </source>
</reference>
<dbReference type="Gene3D" id="3.40.50.300">
    <property type="entry name" value="P-loop containing nucleotide triphosphate hydrolases"/>
    <property type="match status" value="1"/>
</dbReference>
<evidence type="ECO:0000313" key="2">
    <source>
        <dbReference type="EMBL" id="KAF4074910.1"/>
    </source>
</evidence>
<evidence type="ECO:0000313" key="3">
    <source>
        <dbReference type="Proteomes" id="UP000593565"/>
    </source>
</evidence>
<organism evidence="2 3">
    <name type="scientific">Ameiurus melas</name>
    <name type="common">Black bullhead</name>
    <name type="synonym">Silurus melas</name>
    <dbReference type="NCBI Taxonomy" id="219545"/>
    <lineage>
        <taxon>Eukaryota</taxon>
        <taxon>Metazoa</taxon>
        <taxon>Chordata</taxon>
        <taxon>Craniata</taxon>
        <taxon>Vertebrata</taxon>
        <taxon>Euteleostomi</taxon>
        <taxon>Actinopterygii</taxon>
        <taxon>Neopterygii</taxon>
        <taxon>Teleostei</taxon>
        <taxon>Ostariophysi</taxon>
        <taxon>Siluriformes</taxon>
        <taxon>Ictaluridae</taxon>
        <taxon>Ameiurus</taxon>
    </lineage>
</organism>
<dbReference type="EMBL" id="JAAGNN010000021">
    <property type="protein sequence ID" value="KAF4074910.1"/>
    <property type="molecule type" value="Genomic_DNA"/>
</dbReference>
<dbReference type="SUPFAM" id="SSF52540">
    <property type="entry name" value="P-loop containing nucleoside triphosphate hydrolases"/>
    <property type="match status" value="1"/>
</dbReference>
<gene>
    <name evidence="2" type="ORF">AMELA_G00228690</name>
</gene>
<accession>A0A7J5ZWK4</accession>
<comment type="caution">
    <text evidence="2">The sequence shown here is derived from an EMBL/GenBank/DDBJ whole genome shotgun (WGS) entry which is preliminary data.</text>
</comment>
<sequence>VKAQNDFLLCVTVILSLDLPVRKISFRGRKSNKMGGKKSTPTPPEDFDKPWRNVDWNGRDQLEANLREFTIRHAEITNLRILVHGAVGAGKSSFINSANSVFQHRVTDRAGEASSSSTSHTKRYKSYRIWDENDTNLPFIFNDIMGLEDKRTSGIHTDDIINAMLGHVRENYTFNPACPLRDGDPGYINTPTLNDKVHCLVSVMSAQTLPVMYDSVIKSIKDVREKASDRGIPQVLILTHIDECCPLVKKNLRKVCLSKKIKEKMCECSDRLGIPMNCIFPVKNYHEESDTNNDADVLVLLALRKILNCANDYVREL</sequence>
<feature type="non-terminal residue" evidence="2">
    <location>
        <position position="1"/>
    </location>
</feature>
<protein>
    <recommendedName>
        <fullName evidence="4">G domain-containing protein</fullName>
    </recommendedName>
</protein>
<keyword evidence="3" id="KW-1185">Reference proteome</keyword>
<evidence type="ECO:0000256" key="1">
    <source>
        <dbReference type="SAM" id="MobiDB-lite"/>
    </source>
</evidence>
<dbReference type="InterPro" id="IPR027417">
    <property type="entry name" value="P-loop_NTPase"/>
</dbReference>
<dbReference type="AlphaFoldDB" id="A0A7J5ZWK4"/>
<dbReference type="PANTHER" id="PTHR14241">
    <property type="entry name" value="INTERFERON-INDUCED PROTEIN 44"/>
    <property type="match status" value="1"/>
</dbReference>
<evidence type="ECO:0008006" key="4">
    <source>
        <dbReference type="Google" id="ProtNLM"/>
    </source>
</evidence>